<dbReference type="InterPro" id="IPR001611">
    <property type="entry name" value="Leu-rich_rpt"/>
</dbReference>
<proteinExistence type="predicted"/>
<evidence type="ECO:0000256" key="2">
    <source>
        <dbReference type="ARBA" id="ARBA00022614"/>
    </source>
</evidence>
<evidence type="ECO:0000256" key="8">
    <source>
        <dbReference type="SAM" id="SignalP"/>
    </source>
</evidence>
<dbReference type="AlphaFoldDB" id="A0A8T0UDG5"/>
<keyword evidence="7" id="KW-0472">Membrane</keyword>
<dbReference type="InterPro" id="IPR013210">
    <property type="entry name" value="LRR_N_plant-typ"/>
</dbReference>
<dbReference type="Proteomes" id="UP000823388">
    <property type="component" value="Chromosome 3N"/>
</dbReference>
<comment type="caution">
    <text evidence="10">The sequence shown here is derived from an EMBL/GenBank/DDBJ whole genome shotgun (WGS) entry which is preliminary data.</text>
</comment>
<name>A0A8T0UDG5_PANVG</name>
<feature type="signal peptide" evidence="8">
    <location>
        <begin position="1"/>
        <end position="27"/>
    </location>
</feature>
<keyword evidence="3" id="KW-0812">Transmembrane</keyword>
<accession>A0A8T0UDG5</accession>
<evidence type="ECO:0000256" key="5">
    <source>
        <dbReference type="ARBA" id="ARBA00022737"/>
    </source>
</evidence>
<evidence type="ECO:0000256" key="7">
    <source>
        <dbReference type="ARBA" id="ARBA00023136"/>
    </source>
</evidence>
<evidence type="ECO:0000256" key="3">
    <source>
        <dbReference type="ARBA" id="ARBA00022692"/>
    </source>
</evidence>
<dbReference type="FunFam" id="3.80.10.10:FF:000129">
    <property type="entry name" value="Leucine-rich repeat receptor-like kinase"/>
    <property type="match status" value="1"/>
</dbReference>
<keyword evidence="2" id="KW-0433">Leucine-rich repeat</keyword>
<dbReference type="GO" id="GO:0016020">
    <property type="term" value="C:membrane"/>
    <property type="evidence" value="ECO:0007669"/>
    <property type="project" value="UniProtKB-SubCell"/>
</dbReference>
<keyword evidence="6" id="KW-1133">Transmembrane helix</keyword>
<evidence type="ECO:0000259" key="9">
    <source>
        <dbReference type="Pfam" id="PF08263"/>
    </source>
</evidence>
<dbReference type="Pfam" id="PF00560">
    <property type="entry name" value="LRR_1"/>
    <property type="match status" value="1"/>
</dbReference>
<keyword evidence="11" id="KW-1185">Reference proteome</keyword>
<dbReference type="PANTHER" id="PTHR47988">
    <property type="entry name" value="SOMATIC EMBRYOGENESIS RECEPTOR KINASE 1"/>
    <property type="match status" value="1"/>
</dbReference>
<organism evidence="10 11">
    <name type="scientific">Panicum virgatum</name>
    <name type="common">Blackwell switchgrass</name>
    <dbReference type="NCBI Taxonomy" id="38727"/>
    <lineage>
        <taxon>Eukaryota</taxon>
        <taxon>Viridiplantae</taxon>
        <taxon>Streptophyta</taxon>
        <taxon>Embryophyta</taxon>
        <taxon>Tracheophyta</taxon>
        <taxon>Spermatophyta</taxon>
        <taxon>Magnoliopsida</taxon>
        <taxon>Liliopsida</taxon>
        <taxon>Poales</taxon>
        <taxon>Poaceae</taxon>
        <taxon>PACMAD clade</taxon>
        <taxon>Panicoideae</taxon>
        <taxon>Panicodae</taxon>
        <taxon>Paniceae</taxon>
        <taxon>Panicinae</taxon>
        <taxon>Panicum</taxon>
        <taxon>Panicum sect. Hiantes</taxon>
    </lineage>
</organism>
<protein>
    <recommendedName>
        <fullName evidence="9">Leucine-rich repeat-containing N-terminal plant-type domain-containing protein</fullName>
    </recommendedName>
</protein>
<evidence type="ECO:0000256" key="6">
    <source>
        <dbReference type="ARBA" id="ARBA00022989"/>
    </source>
</evidence>
<reference evidence="10" key="1">
    <citation type="submission" date="2020-05" db="EMBL/GenBank/DDBJ databases">
        <title>WGS assembly of Panicum virgatum.</title>
        <authorList>
            <person name="Lovell J.T."/>
            <person name="Jenkins J."/>
            <person name="Shu S."/>
            <person name="Juenger T.E."/>
            <person name="Schmutz J."/>
        </authorList>
    </citation>
    <scope>NUCLEOTIDE SEQUENCE</scope>
    <source>
        <strain evidence="10">AP13</strain>
    </source>
</reference>
<feature type="chain" id="PRO_5035733854" description="Leucine-rich repeat-containing N-terminal plant-type domain-containing protein" evidence="8">
    <location>
        <begin position="28"/>
        <end position="148"/>
    </location>
</feature>
<feature type="domain" description="Leucine-rich repeat-containing N-terminal plant-type" evidence="9">
    <location>
        <begin position="29"/>
        <end position="68"/>
    </location>
</feature>
<evidence type="ECO:0000256" key="1">
    <source>
        <dbReference type="ARBA" id="ARBA00004167"/>
    </source>
</evidence>
<comment type="subcellular location">
    <subcellularLocation>
        <location evidence="1">Membrane</location>
        <topology evidence="1">Single-pass membrane protein</topology>
    </subcellularLocation>
</comment>
<dbReference type="SUPFAM" id="SSF52058">
    <property type="entry name" value="L domain-like"/>
    <property type="match status" value="1"/>
</dbReference>
<evidence type="ECO:0000313" key="11">
    <source>
        <dbReference type="Proteomes" id="UP000823388"/>
    </source>
</evidence>
<dbReference type="InterPro" id="IPR032675">
    <property type="entry name" value="LRR_dom_sf"/>
</dbReference>
<dbReference type="Pfam" id="PF08263">
    <property type="entry name" value="LRRNT_2"/>
    <property type="match status" value="1"/>
</dbReference>
<keyword evidence="4 8" id="KW-0732">Signal</keyword>
<sequence length="148" mass="15412">MALVAATRTTAPIAAAVLIVAVVSAAAANKDADSLTALRNGLKDPGGALASWDPSLVNPCTWFHVTCDGSNRVILLDLGRLKLSGPLAPELGQLDQLKFMEIYKNDIKGRIPSELGGLANLVGLDLHGNRISGPIPLALGNIQSLKLL</sequence>
<dbReference type="EMBL" id="CM029042">
    <property type="protein sequence ID" value="KAG2618479.1"/>
    <property type="molecule type" value="Genomic_DNA"/>
</dbReference>
<evidence type="ECO:0000313" key="10">
    <source>
        <dbReference type="EMBL" id="KAG2618479.1"/>
    </source>
</evidence>
<evidence type="ECO:0000256" key="4">
    <source>
        <dbReference type="ARBA" id="ARBA00022729"/>
    </source>
</evidence>
<keyword evidence="5" id="KW-0677">Repeat</keyword>
<gene>
    <name evidence="10" type="ORF">PVAP13_3NG079612</name>
</gene>
<dbReference type="Gene3D" id="3.80.10.10">
    <property type="entry name" value="Ribonuclease Inhibitor"/>
    <property type="match status" value="1"/>
</dbReference>